<feature type="transmembrane region" description="Helical" evidence="1">
    <location>
        <begin position="45"/>
        <end position="65"/>
    </location>
</feature>
<name>A0A8H7SNS7_9FUNG</name>
<evidence type="ECO:0000256" key="1">
    <source>
        <dbReference type="SAM" id="Phobius"/>
    </source>
</evidence>
<evidence type="ECO:0000313" key="2">
    <source>
        <dbReference type="EMBL" id="KAG2231631.1"/>
    </source>
</evidence>
<keyword evidence="1" id="KW-0472">Membrane</keyword>
<keyword evidence="3" id="KW-1185">Reference proteome</keyword>
<feature type="transmembrane region" description="Helical" evidence="1">
    <location>
        <begin position="108"/>
        <end position="130"/>
    </location>
</feature>
<gene>
    <name evidence="2" type="ORF">INT48_006387</name>
</gene>
<reference evidence="2" key="1">
    <citation type="submission" date="2021-01" db="EMBL/GenBank/DDBJ databases">
        <title>Metabolic potential, ecology and presence of endohyphal bacteria is reflected in genomic diversity of Mucoromycotina.</title>
        <authorList>
            <person name="Muszewska A."/>
            <person name="Okrasinska A."/>
            <person name="Steczkiewicz K."/>
            <person name="Drgas O."/>
            <person name="Orlowska M."/>
            <person name="Perlinska-Lenart U."/>
            <person name="Aleksandrzak-Piekarczyk T."/>
            <person name="Szatraj K."/>
            <person name="Zielenkiewicz U."/>
            <person name="Pilsyk S."/>
            <person name="Malc E."/>
            <person name="Mieczkowski P."/>
            <person name="Kruszewska J.S."/>
            <person name="Biernat P."/>
            <person name="Pawlowska J."/>
        </authorList>
    </citation>
    <scope>NUCLEOTIDE SEQUENCE</scope>
    <source>
        <strain evidence="2">WA0000018081</strain>
    </source>
</reference>
<dbReference type="EMBL" id="JAEPRE010000142">
    <property type="protein sequence ID" value="KAG2231631.1"/>
    <property type="molecule type" value="Genomic_DNA"/>
</dbReference>
<comment type="caution">
    <text evidence="2">The sequence shown here is derived from an EMBL/GenBank/DDBJ whole genome shotgun (WGS) entry which is preliminary data.</text>
</comment>
<dbReference type="AlphaFoldDB" id="A0A8H7SNS7"/>
<accession>A0A8H7SNS7</accession>
<sequence length="249" mass="28026">MVNTLIYESTAKPFGYATIVIYLAVIVYIICIFRKRRWCRSYMGYTAIAAAAASMLNSIFGIVVIDIPKYALPPFNLFFSLSNVCLFLPALIGFQRMSQQKKSEIGQFLAYAGYGWSMTVASTGTTLTALNTSIRFEDYEYLALSISYLNGGFVILLLVYMCITIGHLRGFGRRAFIAFVFCFILQAVAYSLLANMTMPSVLMQTFMLTVFTIPRIICMCTATLHGHTWTLEYVDCDEDDDSLMDNESM</sequence>
<proteinExistence type="predicted"/>
<protein>
    <submittedName>
        <fullName evidence="2">Uncharacterized protein</fullName>
    </submittedName>
</protein>
<keyword evidence="1" id="KW-0812">Transmembrane</keyword>
<evidence type="ECO:0000313" key="3">
    <source>
        <dbReference type="Proteomes" id="UP000613177"/>
    </source>
</evidence>
<keyword evidence="1" id="KW-1133">Transmembrane helix</keyword>
<organism evidence="2 3">
    <name type="scientific">Thamnidium elegans</name>
    <dbReference type="NCBI Taxonomy" id="101142"/>
    <lineage>
        <taxon>Eukaryota</taxon>
        <taxon>Fungi</taxon>
        <taxon>Fungi incertae sedis</taxon>
        <taxon>Mucoromycota</taxon>
        <taxon>Mucoromycotina</taxon>
        <taxon>Mucoromycetes</taxon>
        <taxon>Mucorales</taxon>
        <taxon>Mucorineae</taxon>
        <taxon>Mucoraceae</taxon>
        <taxon>Thamnidium</taxon>
    </lineage>
</organism>
<feature type="transmembrane region" description="Helical" evidence="1">
    <location>
        <begin position="175"/>
        <end position="193"/>
    </location>
</feature>
<feature type="transmembrane region" description="Helical" evidence="1">
    <location>
        <begin position="142"/>
        <end position="163"/>
    </location>
</feature>
<feature type="transmembrane region" description="Helical" evidence="1">
    <location>
        <begin position="77"/>
        <end position="96"/>
    </location>
</feature>
<dbReference type="Proteomes" id="UP000613177">
    <property type="component" value="Unassembled WGS sequence"/>
</dbReference>
<feature type="transmembrane region" description="Helical" evidence="1">
    <location>
        <begin position="14"/>
        <end position="33"/>
    </location>
</feature>